<sequence>MGYRKASQVYNVPKGTIERYIKDNRNVEDLVKVGLGRKQALPDELERKLAEYCIEMEKKNGLRHPFSKKSETEGKTWLKGFLSRHPQLSVRHHRQYLLQEGKGLTPRV</sequence>
<reference evidence="2 3" key="1">
    <citation type="journal article" date="2024" name="BMC Genomics">
        <title>De novo assembly and annotation of Popillia japonica's genome with initial clues to its potential as an invasive pest.</title>
        <authorList>
            <person name="Cucini C."/>
            <person name="Boschi S."/>
            <person name="Funari R."/>
            <person name="Cardaioli E."/>
            <person name="Iannotti N."/>
            <person name="Marturano G."/>
            <person name="Paoli F."/>
            <person name="Bruttini M."/>
            <person name="Carapelli A."/>
            <person name="Frati F."/>
            <person name="Nardi F."/>
        </authorList>
    </citation>
    <scope>NUCLEOTIDE SEQUENCE [LARGE SCALE GENOMIC DNA]</scope>
    <source>
        <strain evidence="2">DMR45628</strain>
    </source>
</reference>
<proteinExistence type="predicted"/>
<dbReference type="InterPro" id="IPR007889">
    <property type="entry name" value="HTH_Psq"/>
</dbReference>
<organism evidence="2 3">
    <name type="scientific">Popillia japonica</name>
    <name type="common">Japanese beetle</name>
    <dbReference type="NCBI Taxonomy" id="7064"/>
    <lineage>
        <taxon>Eukaryota</taxon>
        <taxon>Metazoa</taxon>
        <taxon>Ecdysozoa</taxon>
        <taxon>Arthropoda</taxon>
        <taxon>Hexapoda</taxon>
        <taxon>Insecta</taxon>
        <taxon>Pterygota</taxon>
        <taxon>Neoptera</taxon>
        <taxon>Endopterygota</taxon>
        <taxon>Coleoptera</taxon>
        <taxon>Polyphaga</taxon>
        <taxon>Scarabaeiformia</taxon>
        <taxon>Scarabaeidae</taxon>
        <taxon>Rutelinae</taxon>
        <taxon>Popillia</taxon>
    </lineage>
</organism>
<gene>
    <name evidence="2" type="ORF">QE152_g23710</name>
</gene>
<dbReference type="Pfam" id="PF05225">
    <property type="entry name" value="HTH_psq"/>
    <property type="match status" value="1"/>
</dbReference>
<feature type="domain" description="HTH psq-type" evidence="1">
    <location>
        <begin position="1"/>
        <end position="23"/>
    </location>
</feature>
<dbReference type="AlphaFoldDB" id="A0AAW1KHH3"/>
<evidence type="ECO:0000259" key="1">
    <source>
        <dbReference type="Pfam" id="PF05225"/>
    </source>
</evidence>
<evidence type="ECO:0000313" key="2">
    <source>
        <dbReference type="EMBL" id="KAK9717490.1"/>
    </source>
</evidence>
<evidence type="ECO:0000313" key="3">
    <source>
        <dbReference type="Proteomes" id="UP001458880"/>
    </source>
</evidence>
<dbReference type="Proteomes" id="UP001458880">
    <property type="component" value="Unassembled WGS sequence"/>
</dbReference>
<dbReference type="GO" id="GO:0003677">
    <property type="term" value="F:DNA binding"/>
    <property type="evidence" value="ECO:0007669"/>
    <property type="project" value="UniProtKB-KW"/>
</dbReference>
<comment type="caution">
    <text evidence="2">The sequence shown here is derived from an EMBL/GenBank/DDBJ whole genome shotgun (WGS) entry which is preliminary data.</text>
</comment>
<dbReference type="EMBL" id="JASPKY010000240">
    <property type="protein sequence ID" value="KAK9717490.1"/>
    <property type="molecule type" value="Genomic_DNA"/>
</dbReference>
<keyword evidence="3" id="KW-1185">Reference proteome</keyword>
<accession>A0AAW1KHH3</accession>
<protein>
    <submittedName>
        <fullName evidence="2">CENP-B N-terminal DNA-binding domain</fullName>
    </submittedName>
</protein>
<name>A0AAW1KHH3_POPJA</name>
<keyword evidence="2" id="KW-0238">DNA-binding</keyword>